<evidence type="ECO:0000259" key="3">
    <source>
        <dbReference type="Pfam" id="PF00496"/>
    </source>
</evidence>
<dbReference type="Gene3D" id="3.10.105.10">
    <property type="entry name" value="Dipeptide-binding Protein, Domain 3"/>
    <property type="match status" value="1"/>
</dbReference>
<comment type="subcellular location">
    <subcellularLocation>
        <location evidence="1">Periplasm</location>
    </subcellularLocation>
</comment>
<gene>
    <name evidence="4" type="ORF">P1J78_22630</name>
</gene>
<dbReference type="InterPro" id="IPR030678">
    <property type="entry name" value="Peptide/Ni-bd"/>
</dbReference>
<dbReference type="InterPro" id="IPR000914">
    <property type="entry name" value="SBP_5_dom"/>
</dbReference>
<dbReference type="Pfam" id="PF00496">
    <property type="entry name" value="SBP_bac_5"/>
    <property type="match status" value="1"/>
</dbReference>
<accession>A0AAE3TAB9</accession>
<dbReference type="InterPro" id="IPR039424">
    <property type="entry name" value="SBP_5"/>
</dbReference>
<organism evidence="4 5">
    <name type="scientific">Psychromarinibacter sediminicola</name>
    <dbReference type="NCBI Taxonomy" id="3033385"/>
    <lineage>
        <taxon>Bacteria</taxon>
        <taxon>Pseudomonadati</taxon>
        <taxon>Pseudomonadota</taxon>
        <taxon>Alphaproteobacteria</taxon>
        <taxon>Rhodobacterales</taxon>
        <taxon>Paracoccaceae</taxon>
        <taxon>Psychromarinibacter</taxon>
    </lineage>
</organism>
<keyword evidence="5" id="KW-1185">Reference proteome</keyword>
<evidence type="ECO:0000256" key="2">
    <source>
        <dbReference type="ARBA" id="ARBA00005695"/>
    </source>
</evidence>
<name>A0AAE3TAB9_9RHOB</name>
<comment type="similarity">
    <text evidence="2">Belongs to the bacterial solute-binding protein 5 family.</text>
</comment>
<evidence type="ECO:0000313" key="4">
    <source>
        <dbReference type="EMBL" id="MDF0603530.1"/>
    </source>
</evidence>
<dbReference type="Gene3D" id="3.40.190.10">
    <property type="entry name" value="Periplasmic binding protein-like II"/>
    <property type="match status" value="1"/>
</dbReference>
<dbReference type="GO" id="GO:0030288">
    <property type="term" value="C:outer membrane-bounded periplasmic space"/>
    <property type="evidence" value="ECO:0007669"/>
    <property type="project" value="UniProtKB-ARBA"/>
</dbReference>
<dbReference type="PANTHER" id="PTHR30290">
    <property type="entry name" value="PERIPLASMIC BINDING COMPONENT OF ABC TRANSPORTER"/>
    <property type="match status" value="1"/>
</dbReference>
<evidence type="ECO:0000313" key="5">
    <source>
        <dbReference type="Proteomes" id="UP001220964"/>
    </source>
</evidence>
<dbReference type="AlphaFoldDB" id="A0AAE3TAB9"/>
<dbReference type="SUPFAM" id="SSF53850">
    <property type="entry name" value="Periplasmic binding protein-like II"/>
    <property type="match status" value="1"/>
</dbReference>
<protein>
    <submittedName>
        <fullName evidence="4">ABC transporter substrate-binding protein</fullName>
    </submittedName>
</protein>
<dbReference type="GO" id="GO:0015833">
    <property type="term" value="P:peptide transport"/>
    <property type="evidence" value="ECO:0007669"/>
    <property type="project" value="TreeGrafter"/>
</dbReference>
<evidence type="ECO:0000256" key="1">
    <source>
        <dbReference type="ARBA" id="ARBA00004418"/>
    </source>
</evidence>
<reference evidence="4" key="1">
    <citation type="submission" date="2023-03" db="EMBL/GenBank/DDBJ databases">
        <title>Multiphase analysis and comparison of six strains from genera Psychromarinibacter, Lutimaribacter, and Maritimibacter, including a novel species: Psychromarinibacter sediminicola sp. nov.</title>
        <authorList>
            <person name="Wang Y.-H."/>
            <person name="Ye M.-Q."/>
            <person name="Du Z.-J."/>
        </authorList>
    </citation>
    <scope>NUCLEOTIDE SEQUENCE</scope>
    <source>
        <strain evidence="4">C21-152</strain>
    </source>
</reference>
<dbReference type="CDD" id="cd08500">
    <property type="entry name" value="PBP2_NikA_DppA_OppA_like_4"/>
    <property type="match status" value="1"/>
</dbReference>
<dbReference type="PIRSF" id="PIRSF002741">
    <property type="entry name" value="MppA"/>
    <property type="match status" value="1"/>
</dbReference>
<comment type="caution">
    <text evidence="4">The sequence shown here is derived from an EMBL/GenBank/DDBJ whole genome shotgun (WGS) entry which is preliminary data.</text>
</comment>
<dbReference type="Proteomes" id="UP001220964">
    <property type="component" value="Unassembled WGS sequence"/>
</dbReference>
<sequence>MRWNTEYTEIVPHLATSFEVDDNGRQFTFHLRKGVRWSDGEPFTVEDVAFNVENLLLDEDFAPVPTSYMTGGVPVVYETVDEDTVRFTFEEPNGDFLALLGGPLGQHPVLYPKHYCSQFHPDFNPEIDQLIEENQASDWQNLFLQKCGATELPARWGNPDKPTLDPWVITEPYDGGATRVVLERNPYFWQVDTEGNQLPYLDKLSASVSQDVESLILAIIGGDIDFGLRHIDSPADRPVLAANREKGDYRMFAAVVSGFNIMMIDLNLTHKDPELREIFNQKDFRVALSLGMDRQEIIDTVLLGVGEPWQQGPFEEDNPYYHEQFSTQYIEYDPERANELLDGMGLDKRGPDGMRLMPNGEPLSFQIDAIPTFRPEWVDTLEMVRMQWAEIGVDMSVNAVERTFFYERTSNSNEHDAAVWVGGAPWIPGSDPHQMIPINHDARWGIAWRDWYESDGEEGMEPPESIKERFRLYDEVRSTTDPEERLALVRQAIQIAADEFEVFGVSKAMPTYGIVKNDLKNVPESMLNWWDLATPAHTHPQTWYWADE</sequence>
<dbReference type="RefSeq" id="WP_275569647.1">
    <property type="nucleotide sequence ID" value="NZ_JARGYC010000101.1"/>
</dbReference>
<proteinExistence type="inferred from homology"/>
<dbReference type="GO" id="GO:0043190">
    <property type="term" value="C:ATP-binding cassette (ABC) transporter complex"/>
    <property type="evidence" value="ECO:0007669"/>
    <property type="project" value="InterPro"/>
</dbReference>
<dbReference type="GO" id="GO:1904680">
    <property type="term" value="F:peptide transmembrane transporter activity"/>
    <property type="evidence" value="ECO:0007669"/>
    <property type="project" value="TreeGrafter"/>
</dbReference>
<feature type="domain" description="Solute-binding protein family 5" evidence="3">
    <location>
        <begin position="9"/>
        <end position="429"/>
    </location>
</feature>
<dbReference type="PANTHER" id="PTHR30290:SF62">
    <property type="entry name" value="OLIGOPEPTIDE ABC TRANSPORTER, PERIPLASMIC OLIGOPEPTIDE-BINDING PROTEIN"/>
    <property type="match status" value="1"/>
</dbReference>
<dbReference type="EMBL" id="JARGYC010000101">
    <property type="protein sequence ID" value="MDF0603530.1"/>
    <property type="molecule type" value="Genomic_DNA"/>
</dbReference>